<dbReference type="AlphaFoldDB" id="A0A2P6NIN4"/>
<accession>A0A2P6NIN4</accession>
<organism evidence="1 2">
    <name type="scientific">Planoprotostelium fungivorum</name>
    <dbReference type="NCBI Taxonomy" id="1890364"/>
    <lineage>
        <taxon>Eukaryota</taxon>
        <taxon>Amoebozoa</taxon>
        <taxon>Evosea</taxon>
        <taxon>Variosea</taxon>
        <taxon>Cavosteliida</taxon>
        <taxon>Cavosteliaceae</taxon>
        <taxon>Planoprotostelium</taxon>
    </lineage>
</organism>
<gene>
    <name evidence="1" type="ORF">PROFUN_08943</name>
</gene>
<comment type="caution">
    <text evidence="1">The sequence shown here is derived from an EMBL/GenBank/DDBJ whole genome shotgun (WGS) entry which is preliminary data.</text>
</comment>
<dbReference type="InParanoid" id="A0A2P6NIN4"/>
<evidence type="ECO:0000313" key="2">
    <source>
        <dbReference type="Proteomes" id="UP000241769"/>
    </source>
</evidence>
<proteinExistence type="predicted"/>
<keyword evidence="2" id="KW-1185">Reference proteome</keyword>
<sequence>MLYLGWVRPYPVHHSLVRHSPAFLVETLERVAPLRPESNTKVYHLLCGRCKDVQFSARRQYWPNADALPGLGTAIPRTPQPRQTLACLPRRDPRKGCSTPARIKHEIFCPKAILAILLPSVVGLTPDSSFVTSHRQLRDDSLCSSSKGEQKLLCDHCRLRGSLEVAGDTFLSSLSCK</sequence>
<dbReference type="Proteomes" id="UP000241769">
    <property type="component" value="Unassembled WGS sequence"/>
</dbReference>
<protein>
    <submittedName>
        <fullName evidence="1">Uncharacterized protein</fullName>
    </submittedName>
</protein>
<name>A0A2P6NIN4_9EUKA</name>
<dbReference type="EMBL" id="MDYQ01000075">
    <property type="protein sequence ID" value="PRP83828.1"/>
    <property type="molecule type" value="Genomic_DNA"/>
</dbReference>
<evidence type="ECO:0000313" key="1">
    <source>
        <dbReference type="EMBL" id="PRP83828.1"/>
    </source>
</evidence>
<reference evidence="1 2" key="1">
    <citation type="journal article" date="2018" name="Genome Biol. Evol.">
        <title>Multiple Roots of Fruiting Body Formation in Amoebozoa.</title>
        <authorList>
            <person name="Hillmann F."/>
            <person name="Forbes G."/>
            <person name="Novohradska S."/>
            <person name="Ferling I."/>
            <person name="Riege K."/>
            <person name="Groth M."/>
            <person name="Westermann M."/>
            <person name="Marz M."/>
            <person name="Spaller T."/>
            <person name="Winckler T."/>
            <person name="Schaap P."/>
            <person name="Glockner G."/>
        </authorList>
    </citation>
    <scope>NUCLEOTIDE SEQUENCE [LARGE SCALE GENOMIC DNA]</scope>
    <source>
        <strain evidence="1 2">Jena</strain>
    </source>
</reference>